<evidence type="ECO:0000256" key="1">
    <source>
        <dbReference type="SAM" id="MobiDB-lite"/>
    </source>
</evidence>
<accession>A0A1T5LJ25</accession>
<dbReference type="EMBL" id="FUZT01000007">
    <property type="protein sequence ID" value="SKC75970.1"/>
    <property type="molecule type" value="Genomic_DNA"/>
</dbReference>
<keyword evidence="2" id="KW-1133">Transmembrane helix</keyword>
<dbReference type="RefSeq" id="WP_079492585.1">
    <property type="nucleotide sequence ID" value="NZ_FUZT01000007.1"/>
</dbReference>
<evidence type="ECO:0000256" key="2">
    <source>
        <dbReference type="SAM" id="Phobius"/>
    </source>
</evidence>
<keyword evidence="2" id="KW-0472">Membrane</keyword>
<dbReference type="Gene3D" id="3.30.1490.480">
    <property type="entry name" value="Endolytic murein transglycosylase"/>
    <property type="match status" value="1"/>
</dbReference>
<organism evidence="3 4">
    <name type="scientific">Maledivibacter halophilus</name>
    <dbReference type="NCBI Taxonomy" id="36842"/>
    <lineage>
        <taxon>Bacteria</taxon>
        <taxon>Bacillati</taxon>
        <taxon>Bacillota</taxon>
        <taxon>Clostridia</taxon>
        <taxon>Peptostreptococcales</taxon>
        <taxon>Caminicellaceae</taxon>
        <taxon>Maledivibacter</taxon>
    </lineage>
</organism>
<feature type="compositionally biased region" description="Polar residues" evidence="1">
    <location>
        <begin position="77"/>
        <end position="88"/>
    </location>
</feature>
<protein>
    <submittedName>
        <fullName evidence="3">Uncharacterized protein</fullName>
    </submittedName>
</protein>
<feature type="transmembrane region" description="Helical" evidence="2">
    <location>
        <begin position="15"/>
        <end position="33"/>
    </location>
</feature>
<proteinExistence type="predicted"/>
<dbReference type="OrthoDB" id="1708369at2"/>
<sequence>MIEKLKDFFYDCSDTLLSLFILLVMVFVITWKLSGVMSIPLFADSTDTYDPAINKPIEANVSDTENNSIPLEESQEENPGTAINQEPAKSNDDDEVEVVVVEGEDITVEIPKGTVGNGIAQILKEKSLIESTSEFIDRVEELKLGPKLRYGTFTIKSNSSIDKIISIITGVTINN</sequence>
<feature type="region of interest" description="Disordered" evidence="1">
    <location>
        <begin position="71"/>
        <end position="93"/>
    </location>
</feature>
<gene>
    <name evidence="3" type="ORF">SAMN02194393_02927</name>
</gene>
<evidence type="ECO:0000313" key="4">
    <source>
        <dbReference type="Proteomes" id="UP000190285"/>
    </source>
</evidence>
<dbReference type="Proteomes" id="UP000190285">
    <property type="component" value="Unassembled WGS sequence"/>
</dbReference>
<name>A0A1T5LJ25_9FIRM</name>
<keyword evidence="4" id="KW-1185">Reference proteome</keyword>
<evidence type="ECO:0000313" key="3">
    <source>
        <dbReference type="EMBL" id="SKC75970.1"/>
    </source>
</evidence>
<keyword evidence="2" id="KW-0812">Transmembrane</keyword>
<dbReference type="AlphaFoldDB" id="A0A1T5LJ25"/>
<dbReference type="STRING" id="36842.SAMN02194393_02927"/>
<reference evidence="4" key="1">
    <citation type="submission" date="2017-02" db="EMBL/GenBank/DDBJ databases">
        <authorList>
            <person name="Varghese N."/>
            <person name="Submissions S."/>
        </authorList>
    </citation>
    <scope>NUCLEOTIDE SEQUENCE [LARGE SCALE GENOMIC DNA]</scope>
    <source>
        <strain evidence="4">M1</strain>
    </source>
</reference>